<dbReference type="EMBL" id="JANPWB010000015">
    <property type="protein sequence ID" value="KAJ1093751.1"/>
    <property type="molecule type" value="Genomic_DNA"/>
</dbReference>
<protein>
    <recommendedName>
        <fullName evidence="2 7">Carbonic anhydrase</fullName>
        <ecNumber evidence="2 7">4.2.1.1</ecNumber>
    </recommendedName>
</protein>
<dbReference type="Gene3D" id="3.10.200.10">
    <property type="entry name" value="Alpha carbonic anhydrase"/>
    <property type="match status" value="1"/>
</dbReference>
<dbReference type="PROSITE" id="PS00162">
    <property type="entry name" value="ALPHA_CA_1"/>
    <property type="match status" value="1"/>
</dbReference>
<evidence type="ECO:0000259" key="8">
    <source>
        <dbReference type="PROSITE" id="PS51144"/>
    </source>
</evidence>
<evidence type="ECO:0000256" key="6">
    <source>
        <dbReference type="ARBA" id="ARBA00023239"/>
    </source>
</evidence>
<dbReference type="PROSITE" id="PS51144">
    <property type="entry name" value="ALPHA_CA_2"/>
    <property type="match status" value="1"/>
</dbReference>
<dbReference type="EC" id="4.2.1.1" evidence="2 7"/>
<evidence type="ECO:0000313" key="9">
    <source>
        <dbReference type="EMBL" id="KAJ1093751.1"/>
    </source>
</evidence>
<dbReference type="PANTHER" id="PTHR18952">
    <property type="entry name" value="CARBONIC ANHYDRASE"/>
    <property type="match status" value="1"/>
</dbReference>
<comment type="caution">
    <text evidence="9">The sequence shown here is derived from an EMBL/GenBank/DDBJ whole genome shotgun (WGS) entry which is preliminary data.</text>
</comment>
<dbReference type="Proteomes" id="UP001066276">
    <property type="component" value="Chromosome 11"/>
</dbReference>
<dbReference type="Pfam" id="PF00194">
    <property type="entry name" value="Carb_anhydrase"/>
    <property type="match status" value="1"/>
</dbReference>
<dbReference type="PANTHER" id="PTHR18952:SF134">
    <property type="entry name" value="CARBONIC ANHYDRASE 15"/>
    <property type="match status" value="1"/>
</dbReference>
<proteinExistence type="inferred from homology"/>
<evidence type="ECO:0000256" key="3">
    <source>
        <dbReference type="ARBA" id="ARBA00022723"/>
    </source>
</evidence>
<dbReference type="SMART" id="SM01057">
    <property type="entry name" value="Carb_anhydrase"/>
    <property type="match status" value="1"/>
</dbReference>
<accession>A0AAV7LQA6</accession>
<keyword evidence="4 7" id="KW-0862">Zinc</keyword>
<evidence type="ECO:0000256" key="7">
    <source>
        <dbReference type="RuleBase" id="RU367011"/>
    </source>
</evidence>
<dbReference type="AlphaFoldDB" id="A0AAV7LQA6"/>
<dbReference type="InterPro" id="IPR036398">
    <property type="entry name" value="CA_dom_sf"/>
</dbReference>
<dbReference type="GO" id="GO:0004089">
    <property type="term" value="F:carbonate dehydratase activity"/>
    <property type="evidence" value="ECO:0007669"/>
    <property type="project" value="UniProtKB-UniRule"/>
</dbReference>
<dbReference type="InterPro" id="IPR023561">
    <property type="entry name" value="Carbonic_anhydrase_a-class"/>
</dbReference>
<evidence type="ECO:0000256" key="2">
    <source>
        <dbReference type="ARBA" id="ARBA00012925"/>
    </source>
</evidence>
<evidence type="ECO:0000256" key="4">
    <source>
        <dbReference type="ARBA" id="ARBA00022833"/>
    </source>
</evidence>
<comment type="function">
    <text evidence="7">Reversible hydration of carbon dioxide.</text>
</comment>
<dbReference type="FunFam" id="3.10.200.10:FF:000003">
    <property type="entry name" value="Carbonic anhydrase 12"/>
    <property type="match status" value="1"/>
</dbReference>
<keyword evidence="3 7" id="KW-0479">Metal-binding</keyword>
<keyword evidence="5" id="KW-0325">Glycoprotein</keyword>
<evidence type="ECO:0000256" key="1">
    <source>
        <dbReference type="ARBA" id="ARBA00010718"/>
    </source>
</evidence>
<sequence length="313" mass="34758">MVSHLASFCFSTGHWCYSSQYPSCGPDHWKDINHNCGGDNQSPIDIDRSKVSRDKNLGEIIFNGYDKAPPGKWKIMNDGHTVLVTLEGETILGHINISGAGLPNVFQAVQFHFHWGDLKQNGSEHWIDGKQYPMELHIVHLNSKYTNIAAAKANADGLAVLGLLFKVVETDNTNYNTLVAAMKNVSLEGEFVELASTFRLDSLLPRADKLSRYYRYQGSLTTPDCSEAVTWTVLEEPVNISRAQLDIFVDTAHFSAAGEARQKMTNNFRPPQPLKSRKVSASRDATVNRGAMSNTSVFALLVLLLIGQHMVYT</sequence>
<evidence type="ECO:0000256" key="5">
    <source>
        <dbReference type="ARBA" id="ARBA00023180"/>
    </source>
</evidence>
<comment type="similarity">
    <text evidence="1 7">Belongs to the alpha-carbonic anhydrase family.</text>
</comment>
<dbReference type="GO" id="GO:0008270">
    <property type="term" value="F:zinc ion binding"/>
    <property type="evidence" value="ECO:0007669"/>
    <property type="project" value="UniProtKB-UniRule"/>
</dbReference>
<feature type="domain" description="Alpha-carbonic anhydrase" evidence="8">
    <location>
        <begin position="13"/>
        <end position="283"/>
    </location>
</feature>
<dbReference type="InterPro" id="IPR001148">
    <property type="entry name" value="CA_dom"/>
</dbReference>
<keyword evidence="10" id="KW-1185">Reference proteome</keyword>
<dbReference type="GO" id="GO:0005886">
    <property type="term" value="C:plasma membrane"/>
    <property type="evidence" value="ECO:0007669"/>
    <property type="project" value="TreeGrafter"/>
</dbReference>
<dbReference type="InterPro" id="IPR018338">
    <property type="entry name" value="Carbonic_anhydrase_a-class_CS"/>
</dbReference>
<dbReference type="SUPFAM" id="SSF51069">
    <property type="entry name" value="Carbonic anhydrase"/>
    <property type="match status" value="1"/>
</dbReference>
<gene>
    <name evidence="9" type="ORF">NDU88_006843</name>
</gene>
<comment type="cofactor">
    <cofactor evidence="7">
        <name>Zn(2+)</name>
        <dbReference type="ChEBI" id="CHEBI:29105"/>
    </cofactor>
</comment>
<comment type="catalytic activity">
    <reaction evidence="7">
        <text>hydrogencarbonate + H(+) = CO2 + H2O</text>
        <dbReference type="Rhea" id="RHEA:10748"/>
        <dbReference type="ChEBI" id="CHEBI:15377"/>
        <dbReference type="ChEBI" id="CHEBI:15378"/>
        <dbReference type="ChEBI" id="CHEBI:16526"/>
        <dbReference type="ChEBI" id="CHEBI:17544"/>
        <dbReference type="EC" id="4.2.1.1"/>
    </reaction>
</comment>
<keyword evidence="6 7" id="KW-0456">Lyase</keyword>
<organism evidence="9 10">
    <name type="scientific">Pleurodeles waltl</name>
    <name type="common">Iberian ribbed newt</name>
    <dbReference type="NCBI Taxonomy" id="8319"/>
    <lineage>
        <taxon>Eukaryota</taxon>
        <taxon>Metazoa</taxon>
        <taxon>Chordata</taxon>
        <taxon>Craniata</taxon>
        <taxon>Vertebrata</taxon>
        <taxon>Euteleostomi</taxon>
        <taxon>Amphibia</taxon>
        <taxon>Batrachia</taxon>
        <taxon>Caudata</taxon>
        <taxon>Salamandroidea</taxon>
        <taxon>Salamandridae</taxon>
        <taxon>Pleurodelinae</taxon>
        <taxon>Pleurodeles</taxon>
    </lineage>
</organism>
<evidence type="ECO:0000313" key="10">
    <source>
        <dbReference type="Proteomes" id="UP001066276"/>
    </source>
</evidence>
<name>A0AAV7LQA6_PLEWA</name>
<reference evidence="9" key="1">
    <citation type="journal article" date="2022" name="bioRxiv">
        <title>Sequencing and chromosome-scale assembly of the giantPleurodeles waltlgenome.</title>
        <authorList>
            <person name="Brown T."/>
            <person name="Elewa A."/>
            <person name="Iarovenko S."/>
            <person name="Subramanian E."/>
            <person name="Araus A.J."/>
            <person name="Petzold A."/>
            <person name="Susuki M."/>
            <person name="Suzuki K.-i.T."/>
            <person name="Hayashi T."/>
            <person name="Toyoda A."/>
            <person name="Oliveira C."/>
            <person name="Osipova E."/>
            <person name="Leigh N.D."/>
            <person name="Simon A."/>
            <person name="Yun M.H."/>
        </authorList>
    </citation>
    <scope>NUCLEOTIDE SEQUENCE</scope>
    <source>
        <strain evidence="9">20211129_DDA</strain>
        <tissue evidence="9">Liver</tissue>
    </source>
</reference>